<name>A0A1U8N3B7_GOSHI</name>
<dbReference type="RefSeq" id="XP_016733586.2">
    <property type="nucleotide sequence ID" value="XM_016878097.2"/>
</dbReference>
<dbReference type="PANTHER" id="PTHR36747">
    <property type="entry name" value="HYDROXYPROLINE-RICH GLYCOPROTEIN FAMILY PROTEIN"/>
    <property type="match status" value="1"/>
</dbReference>
<dbReference type="AlphaFoldDB" id="A0A1U8N3B7"/>
<feature type="non-terminal residue" evidence="2">
    <location>
        <position position="1"/>
    </location>
</feature>
<dbReference type="Proteomes" id="UP000818029">
    <property type="component" value="Chromosome D09"/>
</dbReference>
<dbReference type="PaxDb" id="3635-A0A1U8N3B7"/>
<dbReference type="PANTHER" id="PTHR36747:SF1">
    <property type="entry name" value="HYDROXYPROLINE-RICH GLYCOPROTEIN FAMILY PROTEIN"/>
    <property type="match status" value="1"/>
</dbReference>
<sequence>RFVNNHTYFAVEKVTGNPNFNSSIQSENAELKKIDEKVLQESGNDLPKTCTPRRLNLPNAFNFPERYRSPTDSVVSPVTRGLLARNRKAGGSLLPPSINHTKIHELRVEEIGLFSELKK</sequence>
<organism evidence="1 2">
    <name type="scientific">Gossypium hirsutum</name>
    <name type="common">Upland cotton</name>
    <name type="synonym">Gossypium mexicanum</name>
    <dbReference type="NCBI Taxonomy" id="3635"/>
    <lineage>
        <taxon>Eukaryota</taxon>
        <taxon>Viridiplantae</taxon>
        <taxon>Streptophyta</taxon>
        <taxon>Embryophyta</taxon>
        <taxon>Tracheophyta</taxon>
        <taxon>Spermatophyta</taxon>
        <taxon>Magnoliopsida</taxon>
        <taxon>eudicotyledons</taxon>
        <taxon>Gunneridae</taxon>
        <taxon>Pentapetalae</taxon>
        <taxon>rosids</taxon>
        <taxon>malvids</taxon>
        <taxon>Malvales</taxon>
        <taxon>Malvaceae</taxon>
        <taxon>Malvoideae</taxon>
        <taxon>Gossypium</taxon>
    </lineage>
</organism>
<dbReference type="KEGG" id="ghi:107944275"/>
<proteinExistence type="predicted"/>
<protein>
    <submittedName>
        <fullName evidence="2">Uncharacterized protein</fullName>
    </submittedName>
</protein>
<dbReference type="STRING" id="3635.A0A1U8N3B7"/>
<gene>
    <name evidence="2" type="primary">LOC107944275</name>
</gene>
<evidence type="ECO:0000313" key="1">
    <source>
        <dbReference type="Proteomes" id="UP000818029"/>
    </source>
</evidence>
<keyword evidence="1" id="KW-1185">Reference proteome</keyword>
<accession>A0A1U8N3B7</accession>
<reference evidence="2" key="2">
    <citation type="submission" date="2025-08" db="UniProtKB">
        <authorList>
            <consortium name="RefSeq"/>
        </authorList>
    </citation>
    <scope>IDENTIFICATION</scope>
</reference>
<dbReference type="GeneID" id="107944275"/>
<reference evidence="1" key="1">
    <citation type="journal article" date="2020" name="Nat. Genet.">
        <title>Genomic diversifications of five Gossypium allopolyploid species and their impact on cotton improvement.</title>
        <authorList>
            <person name="Chen Z.J."/>
            <person name="Sreedasyam A."/>
            <person name="Ando A."/>
            <person name="Song Q."/>
            <person name="De Santiago L.M."/>
            <person name="Hulse-Kemp A.M."/>
            <person name="Ding M."/>
            <person name="Ye W."/>
            <person name="Kirkbride R.C."/>
            <person name="Jenkins J."/>
            <person name="Plott C."/>
            <person name="Lovell J."/>
            <person name="Lin Y.M."/>
            <person name="Vaughn R."/>
            <person name="Liu B."/>
            <person name="Simpson S."/>
            <person name="Scheffler B.E."/>
            <person name="Wen L."/>
            <person name="Saski C.A."/>
            <person name="Grover C.E."/>
            <person name="Hu G."/>
            <person name="Conover J.L."/>
            <person name="Carlson J.W."/>
            <person name="Shu S."/>
            <person name="Boston L.B."/>
            <person name="Williams M."/>
            <person name="Peterson D.G."/>
            <person name="McGee K."/>
            <person name="Jones D.C."/>
            <person name="Wendel J.F."/>
            <person name="Stelly D.M."/>
            <person name="Grimwood J."/>
            <person name="Schmutz J."/>
        </authorList>
    </citation>
    <scope>NUCLEOTIDE SEQUENCE [LARGE SCALE GENOMIC DNA]</scope>
    <source>
        <strain evidence="1">cv. TM-1</strain>
    </source>
</reference>
<evidence type="ECO:0000313" key="2">
    <source>
        <dbReference type="RefSeq" id="XP_016733586.2"/>
    </source>
</evidence>